<keyword evidence="5" id="KW-1133">Transmembrane helix</keyword>
<evidence type="ECO:0000256" key="2">
    <source>
        <dbReference type="ARBA" id="ARBA00022527"/>
    </source>
</evidence>
<evidence type="ECO:0000256" key="1">
    <source>
        <dbReference type="ARBA" id="ARBA00004479"/>
    </source>
</evidence>
<evidence type="ECO:0000256" key="7">
    <source>
        <dbReference type="ARBA" id="ARBA00023180"/>
    </source>
</evidence>
<keyword evidence="2" id="KW-0808">Transferase</keyword>
<keyword evidence="2" id="KW-0418">Kinase</keyword>
<protein>
    <submittedName>
        <fullName evidence="8">Uncharacterized protein</fullName>
    </submittedName>
</protein>
<comment type="subcellular location">
    <subcellularLocation>
        <location evidence="1">Membrane</location>
        <topology evidence="1">Single-pass type I membrane protein</topology>
    </subcellularLocation>
</comment>
<dbReference type="PANTHER" id="PTHR27009">
    <property type="entry name" value="RUST RESISTANCE KINASE LR10-RELATED"/>
    <property type="match status" value="1"/>
</dbReference>
<keyword evidence="7" id="KW-0325">Glycoprotein</keyword>
<evidence type="ECO:0000256" key="3">
    <source>
        <dbReference type="ARBA" id="ARBA00022692"/>
    </source>
</evidence>
<dbReference type="Gramene" id="RZC62305">
    <property type="protein sequence ID" value="RZC62305"/>
    <property type="gene ID" value="C5167_024059"/>
</dbReference>
<dbReference type="EMBL" id="CM010719">
    <property type="protein sequence ID" value="RZC62305.1"/>
    <property type="molecule type" value="Genomic_DNA"/>
</dbReference>
<dbReference type="GO" id="GO:0004674">
    <property type="term" value="F:protein serine/threonine kinase activity"/>
    <property type="evidence" value="ECO:0007669"/>
    <property type="project" value="UniProtKB-KW"/>
</dbReference>
<dbReference type="Proteomes" id="UP000316621">
    <property type="component" value="Chromosome 5"/>
</dbReference>
<keyword evidence="6" id="KW-0472">Membrane</keyword>
<evidence type="ECO:0000256" key="4">
    <source>
        <dbReference type="ARBA" id="ARBA00022729"/>
    </source>
</evidence>
<evidence type="ECO:0000313" key="9">
    <source>
        <dbReference type="Proteomes" id="UP000316621"/>
    </source>
</evidence>
<dbReference type="AlphaFoldDB" id="A0A4Y7JRI5"/>
<gene>
    <name evidence="8" type="ORF">C5167_024059</name>
</gene>
<sequence length="136" mass="14835">MHANEAVDIAVLRILNLYVFVLMGSQKSCIYHGAAPKSNRRRKKILIGAGAAFATVDQDLGLDGILTEEREDAIRKMIIVGLWCIQMNPLNRPSVSEVLGMLEGSVEVLVIPPKPFLSSPRNLQNPSTSSSTFSIS</sequence>
<name>A0A4Y7JRI5_PAPSO</name>
<organism evidence="8 9">
    <name type="scientific">Papaver somniferum</name>
    <name type="common">Opium poppy</name>
    <dbReference type="NCBI Taxonomy" id="3469"/>
    <lineage>
        <taxon>Eukaryota</taxon>
        <taxon>Viridiplantae</taxon>
        <taxon>Streptophyta</taxon>
        <taxon>Embryophyta</taxon>
        <taxon>Tracheophyta</taxon>
        <taxon>Spermatophyta</taxon>
        <taxon>Magnoliopsida</taxon>
        <taxon>Ranunculales</taxon>
        <taxon>Papaveraceae</taxon>
        <taxon>Papaveroideae</taxon>
        <taxon>Papaver</taxon>
    </lineage>
</organism>
<proteinExistence type="predicted"/>
<evidence type="ECO:0000256" key="6">
    <source>
        <dbReference type="ARBA" id="ARBA00023136"/>
    </source>
</evidence>
<keyword evidence="2" id="KW-0723">Serine/threonine-protein kinase</keyword>
<keyword evidence="3" id="KW-0812">Transmembrane</keyword>
<keyword evidence="4" id="KW-0732">Signal</keyword>
<dbReference type="InterPro" id="IPR045874">
    <property type="entry name" value="LRK10/LRL21-25-like"/>
</dbReference>
<reference evidence="8 9" key="1">
    <citation type="journal article" date="2018" name="Science">
        <title>The opium poppy genome and morphinan production.</title>
        <authorList>
            <person name="Guo L."/>
            <person name="Winzer T."/>
            <person name="Yang X."/>
            <person name="Li Y."/>
            <person name="Ning Z."/>
            <person name="He Z."/>
            <person name="Teodor R."/>
            <person name="Lu Y."/>
            <person name="Bowser T.A."/>
            <person name="Graham I.A."/>
            <person name="Ye K."/>
        </authorList>
    </citation>
    <scope>NUCLEOTIDE SEQUENCE [LARGE SCALE GENOMIC DNA]</scope>
    <source>
        <strain evidence="9">cv. HN1</strain>
        <tissue evidence="8">Leaves</tissue>
    </source>
</reference>
<keyword evidence="9" id="KW-1185">Reference proteome</keyword>
<accession>A0A4Y7JRI5</accession>
<evidence type="ECO:0000256" key="5">
    <source>
        <dbReference type="ARBA" id="ARBA00022989"/>
    </source>
</evidence>
<evidence type="ECO:0000313" key="8">
    <source>
        <dbReference type="EMBL" id="RZC62305.1"/>
    </source>
</evidence>
<dbReference type="GO" id="GO:0016020">
    <property type="term" value="C:membrane"/>
    <property type="evidence" value="ECO:0007669"/>
    <property type="project" value="UniProtKB-SubCell"/>
</dbReference>